<dbReference type="Proteomes" id="UP000268162">
    <property type="component" value="Unassembled WGS sequence"/>
</dbReference>
<proteinExistence type="predicted"/>
<keyword evidence="4" id="KW-1185">Reference proteome</keyword>
<sequence>MRFITSLSLVLCLAASFLTLACATSTHSRGSSAIPPPSQLVRRSPAVKKGGAENYGLAHPDARKTIKARSVENLVKNYKGNPQTDTKKAPVNNGGAKPTPPSSKPAANRAAGGSNVAAGSTKKGGTPAKKSWSNPTRGEIQKVAAGGSIR</sequence>
<evidence type="ECO:0000313" key="4">
    <source>
        <dbReference type="Proteomes" id="UP000268162"/>
    </source>
</evidence>
<evidence type="ECO:0000313" key="3">
    <source>
        <dbReference type="EMBL" id="RKP35661.1"/>
    </source>
</evidence>
<organism evidence="3 4">
    <name type="scientific">Dimargaris cristalligena</name>
    <dbReference type="NCBI Taxonomy" id="215637"/>
    <lineage>
        <taxon>Eukaryota</taxon>
        <taxon>Fungi</taxon>
        <taxon>Fungi incertae sedis</taxon>
        <taxon>Zoopagomycota</taxon>
        <taxon>Kickxellomycotina</taxon>
        <taxon>Dimargaritomycetes</taxon>
        <taxon>Dimargaritales</taxon>
        <taxon>Dimargaritaceae</taxon>
        <taxon>Dimargaris</taxon>
    </lineage>
</organism>
<evidence type="ECO:0000256" key="2">
    <source>
        <dbReference type="SAM" id="SignalP"/>
    </source>
</evidence>
<feature type="region of interest" description="Disordered" evidence="1">
    <location>
        <begin position="27"/>
        <end position="150"/>
    </location>
</feature>
<dbReference type="EMBL" id="ML002817">
    <property type="protein sequence ID" value="RKP35661.1"/>
    <property type="molecule type" value="Genomic_DNA"/>
</dbReference>
<protein>
    <submittedName>
        <fullName evidence="3">Uncharacterized protein</fullName>
    </submittedName>
</protein>
<feature type="signal peptide" evidence="2">
    <location>
        <begin position="1"/>
        <end position="23"/>
    </location>
</feature>
<accession>A0A4P9ZS94</accession>
<dbReference type="PROSITE" id="PS51257">
    <property type="entry name" value="PROKAR_LIPOPROTEIN"/>
    <property type="match status" value="1"/>
</dbReference>
<name>A0A4P9ZS94_9FUNG</name>
<reference evidence="4" key="1">
    <citation type="journal article" date="2018" name="Nat. Microbiol.">
        <title>Leveraging single-cell genomics to expand the fungal tree of life.</title>
        <authorList>
            <person name="Ahrendt S.R."/>
            <person name="Quandt C.A."/>
            <person name="Ciobanu D."/>
            <person name="Clum A."/>
            <person name="Salamov A."/>
            <person name="Andreopoulos B."/>
            <person name="Cheng J.F."/>
            <person name="Woyke T."/>
            <person name="Pelin A."/>
            <person name="Henrissat B."/>
            <person name="Reynolds N.K."/>
            <person name="Benny G.L."/>
            <person name="Smith M.E."/>
            <person name="James T.Y."/>
            <person name="Grigoriev I.V."/>
        </authorList>
    </citation>
    <scope>NUCLEOTIDE SEQUENCE [LARGE SCALE GENOMIC DNA]</scope>
    <source>
        <strain evidence="4">RSA 468</strain>
    </source>
</reference>
<gene>
    <name evidence="3" type="ORF">BJ085DRAFT_32499</name>
</gene>
<evidence type="ECO:0000256" key="1">
    <source>
        <dbReference type="SAM" id="MobiDB-lite"/>
    </source>
</evidence>
<keyword evidence="2" id="KW-0732">Signal</keyword>
<feature type="chain" id="PRO_5020725254" evidence="2">
    <location>
        <begin position="24"/>
        <end position="150"/>
    </location>
</feature>
<dbReference type="AlphaFoldDB" id="A0A4P9ZS94"/>